<name>A0ABS4EDH5_9FIRM</name>
<keyword evidence="3" id="KW-1185">Reference proteome</keyword>
<protein>
    <submittedName>
        <fullName evidence="2">Magnesium-transporting ATPase (P-type)</fullName>
    </submittedName>
</protein>
<proteinExistence type="predicted"/>
<feature type="transmembrane region" description="Helical" evidence="1">
    <location>
        <begin position="159"/>
        <end position="183"/>
    </location>
</feature>
<comment type="caution">
    <text evidence="2">The sequence shown here is derived from an EMBL/GenBank/DDBJ whole genome shotgun (WGS) entry which is preliminary data.</text>
</comment>
<evidence type="ECO:0000256" key="1">
    <source>
        <dbReference type="SAM" id="Phobius"/>
    </source>
</evidence>
<organism evidence="2 3">
    <name type="scientific">Metaclostridioides mangenotii</name>
    <dbReference type="NCBI Taxonomy" id="1540"/>
    <lineage>
        <taxon>Bacteria</taxon>
        <taxon>Bacillati</taxon>
        <taxon>Bacillota</taxon>
        <taxon>Clostridia</taxon>
        <taxon>Peptostreptococcales</taxon>
        <taxon>Peptostreptococcaceae</taxon>
        <taxon>Metaclostridioides</taxon>
    </lineage>
</organism>
<accession>A0ABS4EDH5</accession>
<sequence length="204" mass="23236">MKYTKTIPDADENLRKMLISDGWTKLKEPSNLVSATFLSIPFMIINGIISIVIAFYLYAPIREVLNNSSGLNVTFTINLTFLLYIVAMVLFMALHEFIHAAFIPNLLKSDKTYWGLNGLFGFVYTTEKIKKNRYFIISVMPFMLLSVILPFLLNALGYLNLFTLFLCLLNSMGSCVDFLNMFLIATQVPKGSYIINNGLETYFK</sequence>
<evidence type="ECO:0000313" key="2">
    <source>
        <dbReference type="EMBL" id="MBP1855994.1"/>
    </source>
</evidence>
<dbReference type="RefSeq" id="WP_209457375.1">
    <property type="nucleotide sequence ID" value="NZ_BAAACS010000016.1"/>
</dbReference>
<reference evidence="2 3" key="1">
    <citation type="submission" date="2021-03" db="EMBL/GenBank/DDBJ databases">
        <title>Genomic Encyclopedia of Type Strains, Phase IV (KMG-IV): sequencing the most valuable type-strain genomes for metagenomic binning, comparative biology and taxonomic classification.</title>
        <authorList>
            <person name="Goeker M."/>
        </authorList>
    </citation>
    <scope>NUCLEOTIDE SEQUENCE [LARGE SCALE GENOMIC DNA]</scope>
    <source>
        <strain evidence="2 3">DSM 1289</strain>
    </source>
</reference>
<feature type="transmembrane region" description="Helical" evidence="1">
    <location>
        <begin position="79"/>
        <end position="103"/>
    </location>
</feature>
<feature type="transmembrane region" description="Helical" evidence="1">
    <location>
        <begin position="35"/>
        <end position="59"/>
    </location>
</feature>
<dbReference type="InterPro" id="IPR021683">
    <property type="entry name" value="DUF3267"/>
</dbReference>
<evidence type="ECO:0000313" key="3">
    <source>
        <dbReference type="Proteomes" id="UP000767291"/>
    </source>
</evidence>
<feature type="transmembrane region" description="Helical" evidence="1">
    <location>
        <begin position="134"/>
        <end position="153"/>
    </location>
</feature>
<keyword evidence="1" id="KW-0812">Transmembrane</keyword>
<dbReference type="EMBL" id="JAGGJX010000006">
    <property type="protein sequence ID" value="MBP1855994.1"/>
    <property type="molecule type" value="Genomic_DNA"/>
</dbReference>
<keyword evidence="1" id="KW-1133">Transmembrane helix</keyword>
<keyword evidence="1" id="KW-0472">Membrane</keyword>
<gene>
    <name evidence="2" type="ORF">J2Z43_002396</name>
</gene>
<dbReference type="Pfam" id="PF11667">
    <property type="entry name" value="DUF3267"/>
    <property type="match status" value="1"/>
</dbReference>
<dbReference type="Proteomes" id="UP000767291">
    <property type="component" value="Unassembled WGS sequence"/>
</dbReference>